<comment type="caution">
    <text evidence="3">The sequence shown here is derived from an EMBL/GenBank/DDBJ whole genome shotgun (WGS) entry which is preliminary data.</text>
</comment>
<reference evidence="4" key="1">
    <citation type="submission" date="2017-04" db="EMBL/GenBank/DDBJ databases">
        <title>Plasmodium gonderi genome.</title>
        <authorList>
            <person name="Arisue N."/>
            <person name="Honma H."/>
            <person name="Kawai S."/>
            <person name="Tougan T."/>
            <person name="Tanabe K."/>
            <person name="Horii T."/>
        </authorList>
    </citation>
    <scope>NUCLEOTIDE SEQUENCE [LARGE SCALE GENOMIC DNA]</scope>
    <source>
        <strain evidence="4">ATCC 30045</strain>
    </source>
</reference>
<dbReference type="InterPro" id="IPR006526">
    <property type="entry name" value="Export_prot_PHISTa/b/c"/>
</dbReference>
<evidence type="ECO:0000313" key="4">
    <source>
        <dbReference type="Proteomes" id="UP000195521"/>
    </source>
</evidence>
<dbReference type="EMBL" id="BDQF01000005">
    <property type="protein sequence ID" value="GAW79605.1"/>
    <property type="molecule type" value="Genomic_DNA"/>
</dbReference>
<proteinExistence type="predicted"/>
<feature type="compositionally biased region" description="Acidic residues" evidence="1">
    <location>
        <begin position="217"/>
        <end position="234"/>
    </location>
</feature>
<dbReference type="InterPro" id="IPR044885">
    <property type="entry name" value="PRESA_N_sf"/>
</dbReference>
<sequence>MEFFKNVRIFFLRKQLDENKLSIRGHSLRSAVLYAQAKKCKKRSILSHILSAKPCSVLPLIMICVILQISDLCNGNGNEVLELNFRNSYGRNLSEFFEDRRSGSNTKKREGKKNNKETFMNSPIVEEKEESGGCRYEELETILGGSFNANSGNNKSYYVAIPEDQASEQSEDESESERVQFVQPDIEEYLEVDVDQFAQPELGHYGESGDKHRESEEQYEDSDEEEDEDDDDNDMLNFGKDFSEFGFPRKRKSEDLIDFEGDDLLSPDSDTDTDTDTESRKMLSEEELYKRIRRLRGTIDYKELLHLWNNFNTIENNKFQAMQRHLWNWCELLAFEYKIPEDVLLTEWKRIVDFTSDELMRKTVNDYKDFKELVKHEINDREDFLHFIKHKKESWGNFKLRTETIWKSMMDNKFRTYNENDMD</sequence>
<dbReference type="AlphaFoldDB" id="A0A1Y1JE57"/>
<dbReference type="Proteomes" id="UP000195521">
    <property type="component" value="Unassembled WGS sequence"/>
</dbReference>
<dbReference type="Pfam" id="PF09687">
    <property type="entry name" value="PRESAN"/>
    <property type="match status" value="1"/>
</dbReference>
<feature type="region of interest" description="Disordered" evidence="1">
    <location>
        <begin position="201"/>
        <end position="241"/>
    </location>
</feature>
<dbReference type="RefSeq" id="XP_028542194.1">
    <property type="nucleotide sequence ID" value="XM_028686393.1"/>
</dbReference>
<feature type="region of interest" description="Disordered" evidence="1">
    <location>
        <begin position="100"/>
        <end position="122"/>
    </location>
</feature>
<name>A0A1Y1JE57_PLAGO</name>
<accession>A0A1Y1JE57</accession>
<protein>
    <submittedName>
        <fullName evidence="3">Phist protein</fullName>
    </submittedName>
</protein>
<dbReference type="Gene3D" id="6.10.280.180">
    <property type="entry name" value="Plasmodium RESA, N-terminal helical domain"/>
    <property type="match status" value="1"/>
</dbReference>
<dbReference type="OMA" id="NWCELLA"/>
<gene>
    <name evidence="3" type="ORF">PGO_050150</name>
</gene>
<organism evidence="3 4">
    <name type="scientific">Plasmodium gonderi</name>
    <dbReference type="NCBI Taxonomy" id="77519"/>
    <lineage>
        <taxon>Eukaryota</taxon>
        <taxon>Sar</taxon>
        <taxon>Alveolata</taxon>
        <taxon>Apicomplexa</taxon>
        <taxon>Aconoidasida</taxon>
        <taxon>Haemosporida</taxon>
        <taxon>Plasmodiidae</taxon>
        <taxon>Plasmodium</taxon>
        <taxon>Plasmodium (Plasmodium)</taxon>
    </lineage>
</organism>
<dbReference type="PANTHER" id="PTHR36193:SF23">
    <property type="entry name" value="PHISTB DOMAIN-CONTAINING RESA-LIKE PROTEIN 1"/>
    <property type="match status" value="1"/>
</dbReference>
<feature type="region of interest" description="Disordered" evidence="1">
    <location>
        <begin position="258"/>
        <end position="280"/>
    </location>
</feature>
<dbReference type="NCBIfam" id="TIGR01639">
    <property type="entry name" value="P_fal_TIGR01639"/>
    <property type="match status" value="1"/>
</dbReference>
<feature type="compositionally biased region" description="Basic and acidic residues" evidence="1">
    <location>
        <begin position="207"/>
        <end position="216"/>
    </location>
</feature>
<dbReference type="InterPro" id="IPR019111">
    <property type="entry name" value="PRESA_N"/>
</dbReference>
<feature type="domain" description="Plasmodium RESA N-terminal" evidence="2">
    <location>
        <begin position="283"/>
        <end position="406"/>
    </location>
</feature>
<evidence type="ECO:0000313" key="3">
    <source>
        <dbReference type="EMBL" id="GAW79605.1"/>
    </source>
</evidence>
<feature type="compositionally biased region" description="Acidic residues" evidence="1">
    <location>
        <begin position="258"/>
        <end position="276"/>
    </location>
</feature>
<evidence type="ECO:0000259" key="2">
    <source>
        <dbReference type="Pfam" id="PF09687"/>
    </source>
</evidence>
<dbReference type="PANTHER" id="PTHR36193">
    <property type="entry name" value="PHISTB DOMAIN-CONTAINING RESA-LIKE PROTEIN 1"/>
    <property type="match status" value="1"/>
</dbReference>
<dbReference type="GeneID" id="39746316"/>
<keyword evidence="4" id="KW-1185">Reference proteome</keyword>
<evidence type="ECO:0000256" key="1">
    <source>
        <dbReference type="SAM" id="MobiDB-lite"/>
    </source>
</evidence>
<dbReference type="OrthoDB" id="385508at2759"/>